<dbReference type="InterPro" id="IPR013320">
    <property type="entry name" value="ConA-like_dom_sf"/>
</dbReference>
<evidence type="ECO:0000256" key="1">
    <source>
        <dbReference type="ARBA" id="ARBA00022729"/>
    </source>
</evidence>
<dbReference type="Gene3D" id="2.60.120.200">
    <property type="match status" value="2"/>
</dbReference>
<protein>
    <recommendedName>
        <fullName evidence="3">LamG-like jellyroll fold domain-containing protein</fullName>
    </recommendedName>
</protein>
<keyword evidence="1" id="KW-0732">Signal</keyword>
<name>A0A814DTQ8_9BILA</name>
<dbReference type="EMBL" id="CAJNOE010000134">
    <property type="protein sequence ID" value="CAF0960219.1"/>
    <property type="molecule type" value="Genomic_DNA"/>
</dbReference>
<dbReference type="InterPro" id="IPR006558">
    <property type="entry name" value="LamG-like"/>
</dbReference>
<organism evidence="4 5">
    <name type="scientific">Adineta steineri</name>
    <dbReference type="NCBI Taxonomy" id="433720"/>
    <lineage>
        <taxon>Eukaryota</taxon>
        <taxon>Metazoa</taxon>
        <taxon>Spiralia</taxon>
        <taxon>Gnathifera</taxon>
        <taxon>Rotifera</taxon>
        <taxon>Eurotatoria</taxon>
        <taxon>Bdelloidea</taxon>
        <taxon>Adinetida</taxon>
        <taxon>Adinetidae</taxon>
        <taxon>Adineta</taxon>
    </lineage>
</organism>
<proteinExistence type="predicted"/>
<dbReference type="SMART" id="SM00560">
    <property type="entry name" value="LamGL"/>
    <property type="match status" value="1"/>
</dbReference>
<dbReference type="PANTHER" id="PTHR42535:SF2">
    <property type="entry name" value="CHROMOSOME UNDETERMINED SCAFFOLD_146, WHOLE GENOME SHOTGUN SEQUENCE"/>
    <property type="match status" value="1"/>
</dbReference>
<evidence type="ECO:0000259" key="3">
    <source>
        <dbReference type="SMART" id="SM00560"/>
    </source>
</evidence>
<dbReference type="SUPFAM" id="SSF49899">
    <property type="entry name" value="Concanavalin A-like lectins/glucanases"/>
    <property type="match status" value="2"/>
</dbReference>
<dbReference type="Proteomes" id="UP000663860">
    <property type="component" value="Unassembled WGS sequence"/>
</dbReference>
<gene>
    <name evidence="4" type="ORF">IZO911_LOCUS15498</name>
</gene>
<sequence length="425" mass="46379">MNCYLATSLYTFGPSSFWQFDNNTLDSISNLNGVAINSPTYVTPGITGSGYAINLIKNNTQYVTIAANQIFANTSFTVEMWIYAALPSDIFYGLFSQHGASPTDCLLYLILRYQRVYMGFYSDDLEGGTVMSTTNTWYHVAFVYDYRSRTQIVYLNGYQDGLRSPAGPYLGISDAITIGTYFDIVGQQQPFNGYIDQVSLTMRTKSASEILTDATLTTWHSFDSIPLQDSGPLGLITTTNNVTLATGKVNQALSFNSTSSYYQIQSFVLLGISNYAYSVALWVKRTSTGGGTLVHLSTQTNGQGWCVTLLGFRSTGEIVATNWASSGKEVVGPVLPINVWTHVASTFSTMNGLRFYINGIYNGTTGVMSYIAAQQAVILTLGNPMTGGSCNSSSIVTGVYSGYLDEFRVYSRELSATNVYTLANP</sequence>
<evidence type="ECO:0000313" key="5">
    <source>
        <dbReference type="Proteomes" id="UP000663860"/>
    </source>
</evidence>
<comment type="caution">
    <text evidence="4">The sequence shown here is derived from an EMBL/GenBank/DDBJ whole genome shotgun (WGS) entry which is preliminary data.</text>
</comment>
<dbReference type="Pfam" id="PF13385">
    <property type="entry name" value="Laminin_G_3"/>
    <property type="match status" value="2"/>
</dbReference>
<accession>A0A814DTQ8</accession>
<evidence type="ECO:0000313" key="4">
    <source>
        <dbReference type="EMBL" id="CAF0960219.1"/>
    </source>
</evidence>
<dbReference type="AlphaFoldDB" id="A0A814DTQ8"/>
<evidence type="ECO:0000256" key="2">
    <source>
        <dbReference type="ARBA" id="ARBA00023157"/>
    </source>
</evidence>
<dbReference type="PANTHER" id="PTHR42535">
    <property type="entry name" value="OOKINETE PROTEIN, PUTATIVE-RELATED"/>
    <property type="match status" value="1"/>
</dbReference>
<keyword evidence="2" id="KW-1015">Disulfide bond</keyword>
<reference evidence="4" key="1">
    <citation type="submission" date="2021-02" db="EMBL/GenBank/DDBJ databases">
        <authorList>
            <person name="Nowell W R."/>
        </authorList>
    </citation>
    <scope>NUCLEOTIDE SEQUENCE</scope>
</reference>
<feature type="domain" description="LamG-like jellyroll fold" evidence="3">
    <location>
        <begin position="275"/>
        <end position="417"/>
    </location>
</feature>